<dbReference type="Proteomes" id="UP000824249">
    <property type="component" value="Unassembled WGS sequence"/>
</dbReference>
<comment type="caution">
    <text evidence="3">The sequence shown here is derived from an EMBL/GenBank/DDBJ whole genome shotgun (WGS) entry which is preliminary data.</text>
</comment>
<keyword evidence="2" id="KW-0472">Membrane</keyword>
<reference evidence="3" key="2">
    <citation type="submission" date="2021-04" db="EMBL/GenBank/DDBJ databases">
        <authorList>
            <person name="Gilroy R."/>
        </authorList>
    </citation>
    <scope>NUCLEOTIDE SEQUENCE</scope>
    <source>
        <strain evidence="3">26628</strain>
    </source>
</reference>
<keyword evidence="2" id="KW-0812">Transmembrane</keyword>
<feature type="compositionally biased region" description="Basic and acidic residues" evidence="1">
    <location>
        <begin position="222"/>
        <end position="240"/>
    </location>
</feature>
<reference evidence="3" key="1">
    <citation type="journal article" date="2021" name="PeerJ">
        <title>Extensive microbial diversity within the chicken gut microbiome revealed by metagenomics and culture.</title>
        <authorList>
            <person name="Gilroy R."/>
            <person name="Ravi A."/>
            <person name="Getino M."/>
            <person name="Pursley I."/>
            <person name="Horton D.L."/>
            <person name="Alikhan N.F."/>
            <person name="Baker D."/>
            <person name="Gharbi K."/>
            <person name="Hall N."/>
            <person name="Watson M."/>
            <person name="Adriaenssens E.M."/>
            <person name="Foster-Nyarko E."/>
            <person name="Jarju S."/>
            <person name="Secka A."/>
            <person name="Antonio M."/>
            <person name="Oren A."/>
            <person name="Chaudhuri R.R."/>
            <person name="La Ragione R."/>
            <person name="Hildebrand F."/>
            <person name="Pallen M.J."/>
        </authorList>
    </citation>
    <scope>NUCLEOTIDE SEQUENCE</scope>
    <source>
        <strain evidence="3">26628</strain>
    </source>
</reference>
<name>A0A9D1VSL9_9FIRM</name>
<feature type="transmembrane region" description="Helical" evidence="2">
    <location>
        <begin position="12"/>
        <end position="32"/>
    </location>
</feature>
<feature type="transmembrane region" description="Helical" evidence="2">
    <location>
        <begin position="126"/>
        <end position="153"/>
    </location>
</feature>
<dbReference type="AlphaFoldDB" id="A0A9D1VSL9"/>
<dbReference type="GO" id="GO:0022857">
    <property type="term" value="F:transmembrane transporter activity"/>
    <property type="evidence" value="ECO:0007669"/>
    <property type="project" value="InterPro"/>
</dbReference>
<feature type="transmembrane region" description="Helical" evidence="2">
    <location>
        <begin position="165"/>
        <end position="196"/>
    </location>
</feature>
<feature type="transmembrane region" description="Helical" evidence="2">
    <location>
        <begin position="38"/>
        <end position="57"/>
    </location>
</feature>
<evidence type="ECO:0000256" key="1">
    <source>
        <dbReference type="SAM" id="MobiDB-lite"/>
    </source>
</evidence>
<evidence type="ECO:0000256" key="2">
    <source>
        <dbReference type="SAM" id="Phobius"/>
    </source>
</evidence>
<organism evidence="3 4">
    <name type="scientific">Candidatus Borkfalkia faecigallinarum</name>
    <dbReference type="NCBI Taxonomy" id="2838509"/>
    <lineage>
        <taxon>Bacteria</taxon>
        <taxon>Bacillati</taxon>
        <taxon>Bacillota</taxon>
        <taxon>Clostridia</taxon>
        <taxon>Christensenellales</taxon>
        <taxon>Christensenellaceae</taxon>
        <taxon>Candidatus Borkfalkia</taxon>
    </lineage>
</organism>
<proteinExistence type="predicted"/>
<evidence type="ECO:0000313" key="3">
    <source>
        <dbReference type="EMBL" id="HIX46176.1"/>
    </source>
</evidence>
<sequence>MEVIMQSKRFFTARNIAFLAVLVALIVVLQLWGGNIRIGGTPLSFVLVPIVIGAVMLGPGAGALLGFLFGVITIVMGVLSDPFTQYLFADNPAATIVLCLLKGTAAGLVPGLLYKLIARKNGYVGAVAASLAAPVCNTGIFVVGCLLMSGTIGGFMQSVGSGGSVVYFVIIVMAGWNFVAEFIISAVLSPVVYTVVRVVGRSVGKKQSAAPAREPQAGEAVRAQRADGAEERPSRKALQE</sequence>
<protein>
    <submittedName>
        <fullName evidence="3">ECF transporter S component</fullName>
    </submittedName>
</protein>
<dbReference type="InterPro" id="IPR024529">
    <property type="entry name" value="ECF_trnsprt_substrate-spec"/>
</dbReference>
<dbReference type="Pfam" id="PF12822">
    <property type="entry name" value="ECF_trnsprt"/>
    <property type="match status" value="1"/>
</dbReference>
<feature type="transmembrane region" description="Helical" evidence="2">
    <location>
        <begin position="92"/>
        <end position="114"/>
    </location>
</feature>
<evidence type="ECO:0000313" key="4">
    <source>
        <dbReference type="Proteomes" id="UP000824249"/>
    </source>
</evidence>
<accession>A0A9D1VSL9</accession>
<dbReference type="Gene3D" id="1.10.1760.20">
    <property type="match status" value="1"/>
</dbReference>
<keyword evidence="2" id="KW-1133">Transmembrane helix</keyword>
<dbReference type="EMBL" id="DXFD01000009">
    <property type="protein sequence ID" value="HIX46176.1"/>
    <property type="molecule type" value="Genomic_DNA"/>
</dbReference>
<gene>
    <name evidence="3" type="ORF">H9737_00620</name>
</gene>
<feature type="region of interest" description="Disordered" evidence="1">
    <location>
        <begin position="204"/>
        <end position="240"/>
    </location>
</feature>